<sequence length="74" mass="8523">MFITHNFVNACVCVLWHFAKYCSYARVAERTSICIFSELWRLHLWTAISTDIHVYTGIKGFVGAQLRQESSAHS</sequence>
<organism evidence="1">
    <name type="scientific">Anguilla anguilla</name>
    <name type="common">European freshwater eel</name>
    <name type="synonym">Muraena anguilla</name>
    <dbReference type="NCBI Taxonomy" id="7936"/>
    <lineage>
        <taxon>Eukaryota</taxon>
        <taxon>Metazoa</taxon>
        <taxon>Chordata</taxon>
        <taxon>Craniata</taxon>
        <taxon>Vertebrata</taxon>
        <taxon>Euteleostomi</taxon>
        <taxon>Actinopterygii</taxon>
        <taxon>Neopterygii</taxon>
        <taxon>Teleostei</taxon>
        <taxon>Anguilliformes</taxon>
        <taxon>Anguillidae</taxon>
        <taxon>Anguilla</taxon>
    </lineage>
</organism>
<dbReference type="AlphaFoldDB" id="A0A0E9X6V7"/>
<reference evidence="1" key="2">
    <citation type="journal article" date="2015" name="Fish Shellfish Immunol.">
        <title>Early steps in the European eel (Anguilla anguilla)-Vibrio vulnificus interaction in the gills: Role of the RtxA13 toxin.</title>
        <authorList>
            <person name="Callol A."/>
            <person name="Pajuelo D."/>
            <person name="Ebbesson L."/>
            <person name="Teles M."/>
            <person name="MacKenzie S."/>
            <person name="Amaro C."/>
        </authorList>
    </citation>
    <scope>NUCLEOTIDE SEQUENCE</scope>
</reference>
<proteinExistence type="predicted"/>
<evidence type="ECO:0000313" key="1">
    <source>
        <dbReference type="EMBL" id="JAH97418.1"/>
    </source>
</evidence>
<dbReference type="EMBL" id="GBXM01011159">
    <property type="protein sequence ID" value="JAH97418.1"/>
    <property type="molecule type" value="Transcribed_RNA"/>
</dbReference>
<reference evidence="1" key="1">
    <citation type="submission" date="2014-11" db="EMBL/GenBank/DDBJ databases">
        <authorList>
            <person name="Amaro Gonzalez C."/>
        </authorList>
    </citation>
    <scope>NUCLEOTIDE SEQUENCE</scope>
</reference>
<protein>
    <submittedName>
        <fullName evidence="1">Uncharacterized protein</fullName>
    </submittedName>
</protein>
<accession>A0A0E9X6V7</accession>
<name>A0A0E9X6V7_ANGAN</name>